<reference evidence="10" key="1">
    <citation type="journal article" date="2014" name="Int. J. Syst. Evol. Microbiol.">
        <title>Complete genome sequence of Corynebacterium casei LMG S-19264T (=DSM 44701T), isolated from a smear-ripened cheese.</title>
        <authorList>
            <consortium name="US DOE Joint Genome Institute (JGI-PGF)"/>
            <person name="Walter F."/>
            <person name="Albersmeier A."/>
            <person name="Kalinowski J."/>
            <person name="Ruckert C."/>
        </authorList>
    </citation>
    <scope>NUCLEOTIDE SEQUENCE</scope>
    <source>
        <strain evidence="10">CGMCC 1.15095</strain>
    </source>
</reference>
<sequence>MSDLGFKIPVQGASLFEALAQPSGFRADARFGALAPPEPPSKPIEEGPAPPDPVDEAFAQGFAAGYEQALEEARARAEAEAAAREGLALALTRLDAEQEEELRMRLRETVAALCESAVAPLAIDQDALLRRIEAAIAMLSRADDDRLIRLHPEDIRLISQRMSAEWTIEPDPAMERGTIRIETANGGVEDGPATWRLAIAEALQHC</sequence>
<keyword evidence="11" id="KW-1185">Reference proteome</keyword>
<evidence type="ECO:0000256" key="6">
    <source>
        <dbReference type="ARBA" id="ARBA00022927"/>
    </source>
</evidence>
<dbReference type="InterPro" id="IPR018035">
    <property type="entry name" value="Flagellar_FliH/T3SS_HrpE"/>
</dbReference>
<evidence type="ECO:0000256" key="3">
    <source>
        <dbReference type="ARBA" id="ARBA00016507"/>
    </source>
</evidence>
<comment type="similarity">
    <text evidence="2">Belongs to the FliH family.</text>
</comment>
<keyword evidence="4" id="KW-0813">Transport</keyword>
<keyword evidence="5" id="KW-1005">Bacterial flagellum biogenesis</keyword>
<evidence type="ECO:0000259" key="9">
    <source>
        <dbReference type="Pfam" id="PF02108"/>
    </source>
</evidence>
<dbReference type="InterPro" id="IPR051472">
    <property type="entry name" value="T3SS_Stator/FliH"/>
</dbReference>
<dbReference type="EMBL" id="BMHK01000005">
    <property type="protein sequence ID" value="GGB93399.1"/>
    <property type="molecule type" value="Genomic_DNA"/>
</dbReference>
<comment type="caution">
    <text evidence="10">The sequence shown here is derived from an EMBL/GenBank/DDBJ whole genome shotgun (WGS) entry which is preliminary data.</text>
</comment>
<evidence type="ECO:0000256" key="2">
    <source>
        <dbReference type="ARBA" id="ARBA00006602"/>
    </source>
</evidence>
<dbReference type="GO" id="GO:0005829">
    <property type="term" value="C:cytosol"/>
    <property type="evidence" value="ECO:0007669"/>
    <property type="project" value="TreeGrafter"/>
</dbReference>
<evidence type="ECO:0000256" key="1">
    <source>
        <dbReference type="ARBA" id="ARBA00003041"/>
    </source>
</evidence>
<gene>
    <name evidence="10" type="ORF">GCM10011494_09760</name>
</gene>
<accession>A0A916TQ52</accession>
<name>A0A916TQ52_9SPHN</name>
<evidence type="ECO:0000256" key="5">
    <source>
        <dbReference type="ARBA" id="ARBA00022795"/>
    </source>
</evidence>
<dbReference type="Proteomes" id="UP000608154">
    <property type="component" value="Unassembled WGS sequence"/>
</dbReference>
<organism evidence="10 11">
    <name type="scientific">Novosphingobium endophyticum</name>
    <dbReference type="NCBI Taxonomy" id="1955250"/>
    <lineage>
        <taxon>Bacteria</taxon>
        <taxon>Pseudomonadati</taxon>
        <taxon>Pseudomonadota</taxon>
        <taxon>Alphaproteobacteria</taxon>
        <taxon>Sphingomonadales</taxon>
        <taxon>Sphingomonadaceae</taxon>
        <taxon>Novosphingobium</taxon>
    </lineage>
</organism>
<feature type="domain" description="Flagellar assembly protein FliH/Type III secretion system HrpE" evidence="9">
    <location>
        <begin position="87"/>
        <end position="188"/>
    </location>
</feature>
<keyword evidence="6" id="KW-0653">Protein transport</keyword>
<reference evidence="10" key="2">
    <citation type="submission" date="2020-09" db="EMBL/GenBank/DDBJ databases">
        <authorList>
            <person name="Sun Q."/>
            <person name="Zhou Y."/>
        </authorList>
    </citation>
    <scope>NUCLEOTIDE SEQUENCE</scope>
    <source>
        <strain evidence="10">CGMCC 1.15095</strain>
    </source>
</reference>
<dbReference type="RefSeq" id="WP_188769042.1">
    <property type="nucleotide sequence ID" value="NZ_BMHK01000005.1"/>
</dbReference>
<dbReference type="GO" id="GO:0015031">
    <property type="term" value="P:protein transport"/>
    <property type="evidence" value="ECO:0007669"/>
    <property type="project" value="UniProtKB-KW"/>
</dbReference>
<evidence type="ECO:0000256" key="7">
    <source>
        <dbReference type="ARBA" id="ARBA00023225"/>
    </source>
</evidence>
<dbReference type="AlphaFoldDB" id="A0A916TQ52"/>
<evidence type="ECO:0000256" key="4">
    <source>
        <dbReference type="ARBA" id="ARBA00022448"/>
    </source>
</evidence>
<proteinExistence type="inferred from homology"/>
<evidence type="ECO:0000313" key="11">
    <source>
        <dbReference type="Proteomes" id="UP000608154"/>
    </source>
</evidence>
<protein>
    <recommendedName>
        <fullName evidence="3">Flagellar assembly protein FliH</fullName>
    </recommendedName>
</protein>
<feature type="compositionally biased region" description="Pro residues" evidence="8">
    <location>
        <begin position="36"/>
        <end position="52"/>
    </location>
</feature>
<dbReference type="GO" id="GO:0044781">
    <property type="term" value="P:bacterial-type flagellum organization"/>
    <property type="evidence" value="ECO:0007669"/>
    <property type="project" value="UniProtKB-KW"/>
</dbReference>
<comment type="function">
    <text evidence="1">Needed for flagellar regrowth and assembly.</text>
</comment>
<evidence type="ECO:0000313" key="10">
    <source>
        <dbReference type="EMBL" id="GGB93399.1"/>
    </source>
</evidence>
<keyword evidence="7" id="KW-1006">Bacterial flagellum protein export</keyword>
<dbReference type="PANTHER" id="PTHR34982:SF1">
    <property type="entry name" value="FLAGELLAR ASSEMBLY PROTEIN FLIH"/>
    <property type="match status" value="1"/>
</dbReference>
<evidence type="ECO:0000256" key="8">
    <source>
        <dbReference type="SAM" id="MobiDB-lite"/>
    </source>
</evidence>
<dbReference type="PANTHER" id="PTHR34982">
    <property type="entry name" value="YOP PROTEINS TRANSLOCATION PROTEIN L"/>
    <property type="match status" value="1"/>
</dbReference>
<dbReference type="Pfam" id="PF02108">
    <property type="entry name" value="FliH"/>
    <property type="match status" value="1"/>
</dbReference>
<feature type="region of interest" description="Disordered" evidence="8">
    <location>
        <begin position="29"/>
        <end position="53"/>
    </location>
</feature>